<evidence type="ECO:0000313" key="3">
    <source>
        <dbReference type="Proteomes" id="UP001305521"/>
    </source>
</evidence>
<accession>A0ABZ0PP30</accession>
<keyword evidence="1" id="KW-0732">Signal</keyword>
<dbReference type="Proteomes" id="UP001305521">
    <property type="component" value="Chromosome"/>
</dbReference>
<gene>
    <name evidence="2" type="ORF">R9Z33_09370</name>
</gene>
<keyword evidence="3" id="KW-1185">Reference proteome</keyword>
<organism evidence="2 3">
    <name type="scientific">Sediminicoccus rosea</name>
    <dbReference type="NCBI Taxonomy" id="1225128"/>
    <lineage>
        <taxon>Bacteria</taxon>
        <taxon>Pseudomonadati</taxon>
        <taxon>Pseudomonadota</taxon>
        <taxon>Alphaproteobacteria</taxon>
        <taxon>Acetobacterales</taxon>
        <taxon>Roseomonadaceae</taxon>
        <taxon>Sediminicoccus</taxon>
    </lineage>
</organism>
<sequence>MRAIFASSLLAAGLGLAALPAQAQSVHCDGRLQVDPVTMTEIAASREFNEARRQFSVGLRNLTPQPMLVFIRVGQLPGAPVNASREVELDGNASRRQGVLNVAAGSTLTPGQVQAVLQYICR</sequence>
<name>A0ABZ0PP30_9PROT</name>
<protein>
    <submittedName>
        <fullName evidence="2">Uncharacterized protein</fullName>
    </submittedName>
</protein>
<reference evidence="2 3" key="1">
    <citation type="submission" date="2023-11" db="EMBL/GenBank/DDBJ databases">
        <title>Arctic aerobic anoxygenic photoheterotroph Sediminicoccus rosea KRV36 adapts its photosynthesis to long days of polar summer.</title>
        <authorList>
            <person name="Tomasch J."/>
            <person name="Kopejtka K."/>
            <person name="Bily T."/>
            <person name="Gardiner A.T."/>
            <person name="Gardian Z."/>
            <person name="Shivaramu S."/>
            <person name="Koblizek M."/>
            <person name="Engelhardt F."/>
            <person name="Kaftan D."/>
        </authorList>
    </citation>
    <scope>NUCLEOTIDE SEQUENCE [LARGE SCALE GENOMIC DNA]</scope>
    <source>
        <strain evidence="2 3">R-30</strain>
    </source>
</reference>
<feature type="chain" id="PRO_5046723793" evidence="1">
    <location>
        <begin position="24"/>
        <end position="122"/>
    </location>
</feature>
<evidence type="ECO:0000256" key="1">
    <source>
        <dbReference type="SAM" id="SignalP"/>
    </source>
</evidence>
<feature type="signal peptide" evidence="1">
    <location>
        <begin position="1"/>
        <end position="23"/>
    </location>
</feature>
<dbReference type="RefSeq" id="WP_318651025.1">
    <property type="nucleotide sequence ID" value="NZ_CP137852.1"/>
</dbReference>
<evidence type="ECO:0000313" key="2">
    <source>
        <dbReference type="EMBL" id="WPB87068.1"/>
    </source>
</evidence>
<proteinExistence type="predicted"/>
<dbReference type="EMBL" id="CP137852">
    <property type="protein sequence ID" value="WPB87068.1"/>
    <property type="molecule type" value="Genomic_DNA"/>
</dbReference>